<proteinExistence type="predicted"/>
<dbReference type="EMBL" id="CM044707">
    <property type="protein sequence ID" value="KAI5653611.1"/>
    <property type="molecule type" value="Genomic_DNA"/>
</dbReference>
<name>A0ACC0A264_CATRO</name>
<gene>
    <name evidence="1" type="ORF">M9H77_30798</name>
</gene>
<protein>
    <submittedName>
        <fullName evidence="1">Uncharacterized protein</fullName>
    </submittedName>
</protein>
<reference evidence="2" key="1">
    <citation type="journal article" date="2023" name="Nat. Plants">
        <title>Single-cell RNA sequencing provides a high-resolution roadmap for understanding the multicellular compartmentation of specialized metabolism.</title>
        <authorList>
            <person name="Sun S."/>
            <person name="Shen X."/>
            <person name="Li Y."/>
            <person name="Li Y."/>
            <person name="Wang S."/>
            <person name="Li R."/>
            <person name="Zhang H."/>
            <person name="Shen G."/>
            <person name="Guo B."/>
            <person name="Wei J."/>
            <person name="Xu J."/>
            <person name="St-Pierre B."/>
            <person name="Chen S."/>
            <person name="Sun C."/>
        </authorList>
    </citation>
    <scope>NUCLEOTIDE SEQUENCE [LARGE SCALE GENOMIC DNA]</scope>
</reference>
<keyword evidence="2" id="KW-1185">Reference proteome</keyword>
<dbReference type="Proteomes" id="UP001060085">
    <property type="component" value="Linkage Group LG07"/>
</dbReference>
<organism evidence="1 2">
    <name type="scientific">Catharanthus roseus</name>
    <name type="common">Madagascar periwinkle</name>
    <name type="synonym">Vinca rosea</name>
    <dbReference type="NCBI Taxonomy" id="4058"/>
    <lineage>
        <taxon>Eukaryota</taxon>
        <taxon>Viridiplantae</taxon>
        <taxon>Streptophyta</taxon>
        <taxon>Embryophyta</taxon>
        <taxon>Tracheophyta</taxon>
        <taxon>Spermatophyta</taxon>
        <taxon>Magnoliopsida</taxon>
        <taxon>eudicotyledons</taxon>
        <taxon>Gunneridae</taxon>
        <taxon>Pentapetalae</taxon>
        <taxon>asterids</taxon>
        <taxon>lamiids</taxon>
        <taxon>Gentianales</taxon>
        <taxon>Apocynaceae</taxon>
        <taxon>Rauvolfioideae</taxon>
        <taxon>Vinceae</taxon>
        <taxon>Catharanthinae</taxon>
        <taxon>Catharanthus</taxon>
    </lineage>
</organism>
<evidence type="ECO:0000313" key="2">
    <source>
        <dbReference type="Proteomes" id="UP001060085"/>
    </source>
</evidence>
<comment type="caution">
    <text evidence="1">The sequence shown here is derived from an EMBL/GenBank/DDBJ whole genome shotgun (WGS) entry which is preliminary data.</text>
</comment>
<sequence>MKQEEDLKTTSRFISYVLKDLKRSFKRSFVTSFASSIAATLGRNRAGLNCAFEQRRSGNRSTFLASHDVPMESGQTPFAHYTVESLQLFKAPPWNKLLDLESF</sequence>
<accession>A0ACC0A264</accession>
<evidence type="ECO:0000313" key="1">
    <source>
        <dbReference type="EMBL" id="KAI5653611.1"/>
    </source>
</evidence>